<dbReference type="RefSeq" id="WP_149569337.1">
    <property type="nucleotide sequence ID" value="NZ_CP035807.1"/>
</dbReference>
<dbReference type="CDD" id="cd06138">
    <property type="entry name" value="ExoI_N"/>
    <property type="match status" value="1"/>
</dbReference>
<accession>A0A5C1QDB5</accession>
<keyword evidence="6" id="KW-0227">DNA damage</keyword>
<feature type="binding site" evidence="14">
    <location>
        <position position="11"/>
    </location>
    <ligand>
        <name>substrate</name>
    </ligand>
</feature>
<feature type="domain" description="ExoI C-terminal" evidence="17">
    <location>
        <begin position="354"/>
        <end position="477"/>
    </location>
</feature>
<proteinExistence type="predicted"/>
<dbReference type="Pfam" id="PF08411">
    <property type="entry name" value="ExoI_SH3"/>
    <property type="match status" value="1"/>
</dbReference>
<reference evidence="18 19" key="1">
    <citation type="submission" date="2019-02" db="EMBL/GenBank/DDBJ databases">
        <authorList>
            <person name="Fomenkov A."/>
            <person name="Dubinina G."/>
            <person name="Grabovich M."/>
            <person name="Vincze T."/>
            <person name="Roberts R.J."/>
        </authorList>
    </citation>
    <scope>NUCLEOTIDE SEQUENCE [LARGE SCALE GENOMIC DNA]</scope>
    <source>
        <strain evidence="18 19">P</strain>
    </source>
</reference>
<dbReference type="AlphaFoldDB" id="A0A5C1QDB5"/>
<dbReference type="EC" id="3.1.11.1" evidence="2"/>
<dbReference type="KEGG" id="sper:EW093_15890"/>
<dbReference type="InterPro" id="IPR058561">
    <property type="entry name" value="Exonuc_1_C"/>
</dbReference>
<keyword evidence="9 15" id="KW-0460">Magnesium</keyword>
<evidence type="ECO:0000256" key="4">
    <source>
        <dbReference type="ARBA" id="ARBA00022722"/>
    </source>
</evidence>
<feature type="binding site" evidence="15">
    <location>
        <position position="180"/>
    </location>
    <ligand>
        <name>Mg(2+)</name>
        <dbReference type="ChEBI" id="CHEBI:18420"/>
        <label>2</label>
    </ligand>
</feature>
<dbReference type="PIRSF" id="PIRSF000977">
    <property type="entry name" value="Exodeoxyribonuclease_I"/>
    <property type="match status" value="1"/>
</dbReference>
<evidence type="ECO:0000259" key="17">
    <source>
        <dbReference type="PROSITE" id="PS51785"/>
    </source>
</evidence>
<evidence type="ECO:0000256" key="5">
    <source>
        <dbReference type="ARBA" id="ARBA00022723"/>
    </source>
</evidence>
<evidence type="ECO:0000313" key="19">
    <source>
        <dbReference type="Proteomes" id="UP000323824"/>
    </source>
</evidence>
<evidence type="ECO:0000259" key="16">
    <source>
        <dbReference type="PROSITE" id="PS51784"/>
    </source>
</evidence>
<dbReference type="SMART" id="SM00479">
    <property type="entry name" value="EXOIII"/>
    <property type="match status" value="1"/>
</dbReference>
<name>A0A5C1QDB5_9SPIO</name>
<feature type="binding site" evidence="15">
    <location>
        <position position="11"/>
    </location>
    <ligand>
        <name>Mg(2+)</name>
        <dbReference type="ChEBI" id="CHEBI:18420"/>
        <label>2</label>
    </ligand>
</feature>
<dbReference type="Pfam" id="PF26016">
    <property type="entry name" value="ExoI_C"/>
    <property type="match status" value="1"/>
</dbReference>
<dbReference type="InterPro" id="IPR023607">
    <property type="entry name" value="Exodeoxyribonuclease_I"/>
</dbReference>
<dbReference type="FunFam" id="3.30.420.10:FF:000033">
    <property type="entry name" value="Exodeoxyribonuclease I"/>
    <property type="match status" value="1"/>
</dbReference>
<dbReference type="InterPro" id="IPR012337">
    <property type="entry name" value="RNaseH-like_sf"/>
</dbReference>
<keyword evidence="5 15" id="KW-0479">Metal-binding</keyword>
<dbReference type="PROSITE" id="PS51785">
    <property type="entry name" value="EXOI_C"/>
    <property type="match status" value="1"/>
</dbReference>
<keyword evidence="4" id="KW-0540">Nuclease</keyword>
<comment type="cofactor">
    <cofactor evidence="15">
        <name>Mg(2+)</name>
        <dbReference type="ChEBI" id="CHEBI:18420"/>
    </cofactor>
    <text evidence="15">Binds 2 Mg(2+) ions per monomer.</text>
</comment>
<reference evidence="18 19" key="2">
    <citation type="submission" date="2019-09" db="EMBL/GenBank/DDBJ databases">
        <title>Complete Genome Sequence and Methylome Analysis of free living Spirochaetas.</title>
        <authorList>
            <person name="Leshcheva N."/>
            <person name="Mikheeva N."/>
        </authorList>
    </citation>
    <scope>NUCLEOTIDE SEQUENCE [LARGE SCALE GENOMIC DNA]</scope>
    <source>
        <strain evidence="18 19">P</strain>
    </source>
</reference>
<dbReference type="GO" id="GO:0006281">
    <property type="term" value="P:DNA repair"/>
    <property type="evidence" value="ECO:0007669"/>
    <property type="project" value="UniProtKB-KW"/>
</dbReference>
<dbReference type="GO" id="GO:0008310">
    <property type="term" value="F:single-stranded DNA 3'-5' DNA exonuclease activity"/>
    <property type="evidence" value="ECO:0007669"/>
    <property type="project" value="UniProtKB-EC"/>
</dbReference>
<feature type="binding site" evidence="14">
    <location>
        <position position="159"/>
    </location>
    <ligand>
        <name>substrate</name>
    </ligand>
</feature>
<dbReference type="NCBIfam" id="NF008746">
    <property type="entry name" value="PRK11779.1"/>
    <property type="match status" value="1"/>
</dbReference>
<dbReference type="Gene3D" id="3.30.1520.20">
    <property type="entry name" value="Exonuclease ExoI, domain 2"/>
    <property type="match status" value="1"/>
</dbReference>
<dbReference type="PROSITE" id="PS51784">
    <property type="entry name" value="EXOI_SH3"/>
    <property type="match status" value="1"/>
</dbReference>
<evidence type="ECO:0000256" key="15">
    <source>
        <dbReference type="PIRSR" id="PIRSR000977-2"/>
    </source>
</evidence>
<comment type="subunit">
    <text evidence="13">Monomer. Interacts with ssb (via C-terminus); this interaction stimulates the exonuclease activity by recruiting the enzyme to its substrate.</text>
</comment>
<keyword evidence="8" id="KW-0269">Exonuclease</keyword>
<evidence type="ECO:0000256" key="9">
    <source>
        <dbReference type="ARBA" id="ARBA00022842"/>
    </source>
</evidence>
<keyword evidence="19" id="KW-1185">Reference proteome</keyword>
<dbReference type="InterPro" id="IPR036397">
    <property type="entry name" value="RNaseH_sf"/>
</dbReference>
<evidence type="ECO:0000256" key="2">
    <source>
        <dbReference type="ARBA" id="ARBA00012108"/>
    </source>
</evidence>
<organism evidence="18 19">
    <name type="scientific">Thiospirochaeta perfilievii</name>
    <dbReference type="NCBI Taxonomy" id="252967"/>
    <lineage>
        <taxon>Bacteria</taxon>
        <taxon>Pseudomonadati</taxon>
        <taxon>Spirochaetota</taxon>
        <taxon>Spirochaetia</taxon>
        <taxon>Spirochaetales</taxon>
        <taxon>Spirochaetaceae</taxon>
        <taxon>Thiospirochaeta</taxon>
    </lineage>
</organism>
<dbReference type="Pfam" id="PF00929">
    <property type="entry name" value="RNase_T"/>
    <property type="match status" value="1"/>
</dbReference>
<keyword evidence="10" id="KW-0238">DNA-binding</keyword>
<evidence type="ECO:0000256" key="12">
    <source>
        <dbReference type="ARBA" id="ARBA00031220"/>
    </source>
</evidence>
<protein>
    <recommendedName>
        <fullName evidence="3">Exodeoxyribonuclease I</fullName>
        <ecNumber evidence="2">3.1.11.1</ecNumber>
    </recommendedName>
    <alternativeName>
        <fullName evidence="12">DNA deoxyribophosphodiesterase</fullName>
    </alternativeName>
</protein>
<sequence>MADTLFWYDLETFGRNPAWDKVAQFAGIRTNEKFEIIGEPIVLYCKITPDYIPDPVACYITGITPQLTIEKGLTEYEFIKRIDKEFSQPGTCVVGYNSINFDDEFIRNLYYRNFKDPYLREWSRGNTRWDILNLVRGVHDFRPEGLQWLNHENGKPSFKLEELSKINGIIHDNAHDALSDVEATIGLAKKIYEAQPKFFKFNYSLRKKEGVKKYIDIFSRKPFYHTSGMFTSVRGCTTMLSPIAVDPINKNSIICYDLRYDPSDLIKLSVEEIQSRLFVSDSNLSSNESRVHLKCVHINKSPMISPLGTLTEQASLKLGIDTKVCLENYDKLKDVKELTQKVIKVFQPNSGQVINKDPDFQIYSGGFFRDEDKAKFTMIHNTRKEDLLDLNHNFEDSRISEMLWRFVCRNYPEVLSSKDLDKWRSFCATRTLYPPCSDALDIKSIEEKLNLTMESKETSNKDKLITRELLQYIDVLKRKILN</sequence>
<dbReference type="InterPro" id="IPR013620">
    <property type="entry name" value="Exonuc_1_SH3"/>
</dbReference>
<dbReference type="SUPFAM" id="SSF53098">
    <property type="entry name" value="Ribonuclease H-like"/>
    <property type="match status" value="1"/>
</dbReference>
<evidence type="ECO:0000256" key="8">
    <source>
        <dbReference type="ARBA" id="ARBA00022839"/>
    </source>
</evidence>
<dbReference type="Gene3D" id="3.30.420.10">
    <property type="entry name" value="Ribonuclease H-like superfamily/Ribonuclease H"/>
    <property type="match status" value="1"/>
</dbReference>
<evidence type="ECO:0000313" key="18">
    <source>
        <dbReference type="EMBL" id="QEN06103.1"/>
    </source>
</evidence>
<dbReference type="OrthoDB" id="9776650at2"/>
<evidence type="ECO:0000256" key="7">
    <source>
        <dbReference type="ARBA" id="ARBA00022801"/>
    </source>
</evidence>
<keyword evidence="7 18" id="KW-0378">Hydrolase</keyword>
<evidence type="ECO:0000256" key="6">
    <source>
        <dbReference type="ARBA" id="ARBA00022763"/>
    </source>
</evidence>
<dbReference type="InterPro" id="IPR034747">
    <property type="entry name" value="EXOI_SH3"/>
</dbReference>
<comment type="catalytic activity">
    <reaction evidence="1">
        <text>Exonucleolytic cleavage in the 3'- to 5'-direction to yield nucleoside 5'-phosphates.</text>
        <dbReference type="EC" id="3.1.11.1"/>
    </reaction>
</comment>
<dbReference type="InterPro" id="IPR013520">
    <property type="entry name" value="Ribonucl_H"/>
</dbReference>
<evidence type="ECO:0000256" key="11">
    <source>
        <dbReference type="ARBA" id="ARBA00023204"/>
    </source>
</evidence>
<dbReference type="EMBL" id="CP035807">
    <property type="protein sequence ID" value="QEN06103.1"/>
    <property type="molecule type" value="Genomic_DNA"/>
</dbReference>
<feature type="binding site" evidence="15">
    <location>
        <position position="9"/>
    </location>
    <ligand>
        <name>Mg(2+)</name>
        <dbReference type="ChEBI" id="CHEBI:18420"/>
        <label>1</label>
    </ligand>
</feature>
<keyword evidence="11" id="KW-0234">DNA repair</keyword>
<dbReference type="Proteomes" id="UP000323824">
    <property type="component" value="Chromosome"/>
</dbReference>
<dbReference type="Gene3D" id="1.20.1280.70">
    <property type="entry name" value="Exonuclease ExoI, domain 3"/>
    <property type="match status" value="1"/>
</dbReference>
<dbReference type="GO" id="GO:0046872">
    <property type="term" value="F:metal ion binding"/>
    <property type="evidence" value="ECO:0007669"/>
    <property type="project" value="UniProtKB-KW"/>
</dbReference>
<evidence type="ECO:0000256" key="1">
    <source>
        <dbReference type="ARBA" id="ARBA00000563"/>
    </source>
</evidence>
<evidence type="ECO:0000256" key="13">
    <source>
        <dbReference type="ARBA" id="ARBA00046792"/>
    </source>
</evidence>
<evidence type="ECO:0000256" key="3">
    <source>
        <dbReference type="ARBA" id="ARBA00019900"/>
    </source>
</evidence>
<evidence type="ECO:0000256" key="14">
    <source>
        <dbReference type="PIRSR" id="PIRSR000977-1"/>
    </source>
</evidence>
<gene>
    <name evidence="18" type="ORF">EW093_15890</name>
</gene>
<feature type="domain" description="ExoI SH3-like" evidence="16">
    <location>
        <begin position="196"/>
        <end position="350"/>
    </location>
</feature>
<dbReference type="InterPro" id="IPR038649">
    <property type="entry name" value="EXOI_SH3_sf"/>
</dbReference>
<dbReference type="GO" id="GO:0003677">
    <property type="term" value="F:DNA binding"/>
    <property type="evidence" value="ECO:0007669"/>
    <property type="project" value="UniProtKB-KW"/>
</dbReference>
<evidence type="ECO:0000256" key="10">
    <source>
        <dbReference type="ARBA" id="ARBA00023125"/>
    </source>
</evidence>